<sequence>MHEKISHFSAFGNTLIIGAGPAAIQVAVNVSQGWCDNLGLLNRKGAHTNRLKKELKENHSILTSKVQGEKYSHLSGEARLTRFYEGFENVEDIWQTIILCTPSDSYTDIINSLRLDSLTEVKTILLISPDIGSNLLVNSRLKKSQGRIDVISFSNYYAATKFESGNPSILTCFTKAFKKRIYIASSEDNSTTVFDVKRFMESLGIQCTVLGNPIEAESRNITTYVHPPFFINQFSLDQIFSKEVSNKYMYKIYPEGPITQHSIRAMVSLWWEISGFIQNLGAKPINLLKFLNDDNYPVHENTLSREDIENFMELEQIKQEYLLYIRYSSLLIDPFSTPDANGKYFDFSAVPYKQVYQDPNGKWVVPRIPLEDYKKLKLIYGLAHKMNHPMPQTLALIELFEKKLNEFVQENGEDSFEPKIFTDTTQNDVDAIFDEMERGK</sequence>
<dbReference type="RefSeq" id="WP_380027225.1">
    <property type="nucleotide sequence ID" value="NZ_JBHSHC010000118.1"/>
</dbReference>
<dbReference type="Pfam" id="PF10100">
    <property type="entry name" value="Staph_opine_DH"/>
    <property type="match status" value="1"/>
</dbReference>
<evidence type="ECO:0000313" key="1">
    <source>
        <dbReference type="EMBL" id="MFC4769093.1"/>
    </source>
</evidence>
<protein>
    <submittedName>
        <fullName evidence="1">Opine metallophore biosynthesis dehydrogenase</fullName>
    </submittedName>
</protein>
<accession>A0ABV9Q5G3</accession>
<comment type="caution">
    <text evidence="1">The sequence shown here is derived from an EMBL/GenBank/DDBJ whole genome shotgun (WGS) entry which is preliminary data.</text>
</comment>
<gene>
    <name evidence="1" type="ORF">ACFO8Q_17315</name>
</gene>
<evidence type="ECO:0000313" key="2">
    <source>
        <dbReference type="Proteomes" id="UP001596002"/>
    </source>
</evidence>
<name>A0ABV9Q5G3_9BACL</name>
<reference evidence="2" key="1">
    <citation type="journal article" date="2019" name="Int. J. Syst. Evol. Microbiol.">
        <title>The Global Catalogue of Microorganisms (GCM) 10K type strain sequencing project: providing services to taxonomists for standard genome sequencing and annotation.</title>
        <authorList>
            <consortium name="The Broad Institute Genomics Platform"/>
            <consortium name="The Broad Institute Genome Sequencing Center for Infectious Disease"/>
            <person name="Wu L."/>
            <person name="Ma J."/>
        </authorList>
    </citation>
    <scope>NUCLEOTIDE SEQUENCE [LARGE SCALE GENOMIC DNA]</scope>
    <source>
        <strain evidence="2">WYCCWR 12678</strain>
    </source>
</reference>
<organism evidence="1 2">
    <name type="scientific">Effusibacillus consociatus</name>
    <dbReference type="NCBI Taxonomy" id="1117041"/>
    <lineage>
        <taxon>Bacteria</taxon>
        <taxon>Bacillati</taxon>
        <taxon>Bacillota</taxon>
        <taxon>Bacilli</taxon>
        <taxon>Bacillales</taxon>
        <taxon>Alicyclobacillaceae</taxon>
        <taxon>Effusibacillus</taxon>
    </lineage>
</organism>
<dbReference type="EMBL" id="JBHSHC010000118">
    <property type="protein sequence ID" value="MFC4769093.1"/>
    <property type="molecule type" value="Genomic_DNA"/>
</dbReference>
<keyword evidence="2" id="KW-1185">Reference proteome</keyword>
<dbReference type="Proteomes" id="UP001596002">
    <property type="component" value="Unassembled WGS sequence"/>
</dbReference>
<dbReference type="InterPro" id="IPR016935">
    <property type="entry name" value="Opine_metallophore_DH"/>
</dbReference>
<proteinExistence type="predicted"/>